<evidence type="ECO:0000256" key="2">
    <source>
        <dbReference type="ARBA" id="ARBA00022884"/>
    </source>
</evidence>
<dbReference type="InterPro" id="IPR035979">
    <property type="entry name" value="RBD_domain_sf"/>
</dbReference>
<keyword evidence="2 3" id="KW-0694">RNA-binding</keyword>
<name>A0AAW0JM46_QUESU</name>
<dbReference type="PROSITE" id="PS01159">
    <property type="entry name" value="WW_DOMAIN_1"/>
    <property type="match status" value="1"/>
</dbReference>
<dbReference type="PANTHER" id="PTHR24012">
    <property type="entry name" value="RNA BINDING PROTEIN"/>
    <property type="match status" value="1"/>
</dbReference>
<dbReference type="CDD" id="cd00201">
    <property type="entry name" value="WW"/>
    <property type="match status" value="1"/>
</dbReference>
<feature type="non-terminal residue" evidence="7">
    <location>
        <position position="1"/>
    </location>
</feature>
<feature type="compositionally biased region" description="Low complexity" evidence="4">
    <location>
        <begin position="194"/>
        <end position="211"/>
    </location>
</feature>
<feature type="region of interest" description="Disordered" evidence="4">
    <location>
        <begin position="194"/>
        <end position="253"/>
    </location>
</feature>
<dbReference type="Gene3D" id="3.30.70.330">
    <property type="match status" value="1"/>
</dbReference>
<dbReference type="InterPro" id="IPR001202">
    <property type="entry name" value="WW_dom"/>
</dbReference>
<evidence type="ECO:0000256" key="3">
    <source>
        <dbReference type="PROSITE-ProRule" id="PRU00176"/>
    </source>
</evidence>
<evidence type="ECO:0000256" key="1">
    <source>
        <dbReference type="ARBA" id="ARBA00022737"/>
    </source>
</evidence>
<dbReference type="GO" id="GO:0003723">
    <property type="term" value="F:RNA binding"/>
    <property type="evidence" value="ECO:0007669"/>
    <property type="project" value="UniProtKB-UniRule"/>
</dbReference>
<dbReference type="PROSITE" id="PS50102">
    <property type="entry name" value="RRM"/>
    <property type="match status" value="1"/>
</dbReference>
<dbReference type="Pfam" id="PF00076">
    <property type="entry name" value="RRM_1"/>
    <property type="match status" value="1"/>
</dbReference>
<proteinExistence type="predicted"/>
<keyword evidence="8" id="KW-1185">Reference proteome</keyword>
<evidence type="ECO:0000259" key="5">
    <source>
        <dbReference type="PROSITE" id="PS50020"/>
    </source>
</evidence>
<comment type="caution">
    <text evidence="7">The sequence shown here is derived from an EMBL/GenBank/DDBJ whole genome shotgun (WGS) entry which is preliminary data.</text>
</comment>
<feature type="compositionally biased region" description="Low complexity" evidence="4">
    <location>
        <begin position="230"/>
        <end position="251"/>
    </location>
</feature>
<dbReference type="EMBL" id="PKMF04000515">
    <property type="protein sequence ID" value="KAK7827850.1"/>
    <property type="molecule type" value="Genomic_DNA"/>
</dbReference>
<evidence type="ECO:0000313" key="8">
    <source>
        <dbReference type="Proteomes" id="UP000237347"/>
    </source>
</evidence>
<feature type="domain" description="RRM" evidence="6">
    <location>
        <begin position="77"/>
        <end position="118"/>
    </location>
</feature>
<dbReference type="SUPFAM" id="SSF51045">
    <property type="entry name" value="WW domain"/>
    <property type="match status" value="1"/>
</dbReference>
<dbReference type="InterPro" id="IPR036020">
    <property type="entry name" value="WW_dom_sf"/>
</dbReference>
<dbReference type="Proteomes" id="UP000237347">
    <property type="component" value="Unassembled WGS sequence"/>
</dbReference>
<reference evidence="7 8" key="1">
    <citation type="journal article" date="2018" name="Sci. Data">
        <title>The draft genome sequence of cork oak.</title>
        <authorList>
            <person name="Ramos A.M."/>
            <person name="Usie A."/>
            <person name="Barbosa P."/>
            <person name="Barros P.M."/>
            <person name="Capote T."/>
            <person name="Chaves I."/>
            <person name="Simoes F."/>
            <person name="Abreu I."/>
            <person name="Carrasquinho I."/>
            <person name="Faro C."/>
            <person name="Guimaraes J.B."/>
            <person name="Mendonca D."/>
            <person name="Nobrega F."/>
            <person name="Rodrigues L."/>
            <person name="Saibo N.J.M."/>
            <person name="Varela M.C."/>
            <person name="Egas C."/>
            <person name="Matos J."/>
            <person name="Miguel C.M."/>
            <person name="Oliveira M.M."/>
            <person name="Ricardo C.P."/>
            <person name="Goncalves S."/>
        </authorList>
    </citation>
    <scope>NUCLEOTIDE SEQUENCE [LARGE SCALE GENOMIC DNA]</scope>
    <source>
        <strain evidence="8">cv. HL8</strain>
    </source>
</reference>
<feature type="domain" description="WW" evidence="5">
    <location>
        <begin position="255"/>
        <end position="288"/>
    </location>
</feature>
<protein>
    <submittedName>
        <fullName evidence="7">Flowering time control protein fca</fullName>
    </submittedName>
</protein>
<dbReference type="SMART" id="SM00456">
    <property type="entry name" value="WW"/>
    <property type="match status" value="1"/>
</dbReference>
<evidence type="ECO:0000313" key="7">
    <source>
        <dbReference type="EMBL" id="KAK7827850.1"/>
    </source>
</evidence>
<dbReference type="PROSITE" id="PS50020">
    <property type="entry name" value="WW_DOMAIN_2"/>
    <property type="match status" value="1"/>
</dbReference>
<dbReference type="SUPFAM" id="SSF54928">
    <property type="entry name" value="RNA-binding domain, RBD"/>
    <property type="match status" value="1"/>
</dbReference>
<evidence type="ECO:0000256" key="4">
    <source>
        <dbReference type="SAM" id="MobiDB-lite"/>
    </source>
</evidence>
<organism evidence="7 8">
    <name type="scientific">Quercus suber</name>
    <name type="common">Cork oak</name>
    <dbReference type="NCBI Taxonomy" id="58331"/>
    <lineage>
        <taxon>Eukaryota</taxon>
        <taxon>Viridiplantae</taxon>
        <taxon>Streptophyta</taxon>
        <taxon>Embryophyta</taxon>
        <taxon>Tracheophyta</taxon>
        <taxon>Spermatophyta</taxon>
        <taxon>Magnoliopsida</taxon>
        <taxon>eudicotyledons</taxon>
        <taxon>Gunneridae</taxon>
        <taxon>Pentapetalae</taxon>
        <taxon>rosids</taxon>
        <taxon>fabids</taxon>
        <taxon>Fagales</taxon>
        <taxon>Fagaceae</taxon>
        <taxon>Quercus</taxon>
    </lineage>
</organism>
<dbReference type="Pfam" id="PF00397">
    <property type="entry name" value="WW"/>
    <property type="match status" value="1"/>
</dbReference>
<dbReference type="InterPro" id="IPR000504">
    <property type="entry name" value="RRM_dom"/>
</dbReference>
<gene>
    <name evidence="7" type="primary">FCA_2</name>
    <name evidence="7" type="ORF">CFP56_030821</name>
</gene>
<keyword evidence="1" id="KW-0677">Repeat</keyword>
<accession>A0AAW0JM46</accession>
<dbReference type="InterPro" id="IPR012677">
    <property type="entry name" value="Nucleotide-bd_a/b_plait_sf"/>
</dbReference>
<dbReference type="AlphaFoldDB" id="A0AAW0JM46"/>
<sequence length="346" mass="39073">SCFVKYATVDEAERAIRSLNNQYTFPGVSYSASWINNTKPLCAVVCVFDLYIFFFQEHAPLTVKYADRERERLGVVDKLYVGCLNKDASKMEVEEIFSAYGLIEDVYIVRDELKQSRGGCDQPLIVRFADPKKPKIGEPRGNHIFANTNFAPCSQEPFARNISLPQSVSQMEKQEPFVQQSFPPLQQLPSQLAQMPLQQTRTPQTSSQSSQLEGSEVQRQSHQTEKVEQQLSSQSPTVASSSTSPAVPLSPHTTASLECDWSEHTCPDGHKYYYNCVTRESRWMKPQEYALHEQQLVKHQNLQNPSQQLQSSLPVLSSQQVIQIEQELDHVQLQSESSPVIGPTCA</sequence>
<dbReference type="Gene3D" id="2.20.70.10">
    <property type="match status" value="1"/>
</dbReference>
<evidence type="ECO:0000259" key="6">
    <source>
        <dbReference type="PROSITE" id="PS50102"/>
    </source>
</evidence>